<evidence type="ECO:0000313" key="2">
    <source>
        <dbReference type="Proteomes" id="UP000250192"/>
    </source>
</evidence>
<proteinExistence type="predicted"/>
<sequence length="80" mass="8927">MAATEPAGAGKPRFDNKGILRFVEDSETVLARMDRSTIEVFSSLSKYREAYGPYLDRIGMPSGKYLWQLPVSGESFSFEA</sequence>
<protein>
    <submittedName>
        <fullName evidence="1">Uncharacterized protein</fullName>
    </submittedName>
</protein>
<dbReference type="RefSeq" id="WP_245907676.1">
    <property type="nucleotide sequence ID" value="NZ_CP133472.1"/>
</dbReference>
<reference evidence="1 2" key="1">
    <citation type="submission" date="2018-06" db="EMBL/GenBank/DDBJ databases">
        <authorList>
            <consortium name="Pathogen Informatics"/>
            <person name="Doyle S."/>
        </authorList>
    </citation>
    <scope>NUCLEOTIDE SEQUENCE [LARGE SCALE GENOMIC DNA]</scope>
    <source>
        <strain evidence="1 2">NCTC9935</strain>
    </source>
</reference>
<dbReference type="GeneID" id="93758709"/>
<dbReference type="EMBL" id="UAPR01000003">
    <property type="protein sequence ID" value="SPT55580.1"/>
    <property type="molecule type" value="Genomic_DNA"/>
</dbReference>
<dbReference type="Proteomes" id="UP000250192">
    <property type="component" value="Unassembled WGS sequence"/>
</dbReference>
<gene>
    <name evidence="1" type="ORF">NCTC9935_01086</name>
</gene>
<name>A0A2X0UIT8_9ACTO</name>
<dbReference type="AlphaFoldDB" id="A0A2X0UIT8"/>
<keyword evidence="2" id="KW-1185">Reference proteome</keyword>
<organism evidence="1 2">
    <name type="scientific">Schaalia odontolytica</name>
    <dbReference type="NCBI Taxonomy" id="1660"/>
    <lineage>
        <taxon>Bacteria</taxon>
        <taxon>Bacillati</taxon>
        <taxon>Actinomycetota</taxon>
        <taxon>Actinomycetes</taxon>
        <taxon>Actinomycetales</taxon>
        <taxon>Actinomycetaceae</taxon>
        <taxon>Schaalia</taxon>
    </lineage>
</organism>
<evidence type="ECO:0000313" key="1">
    <source>
        <dbReference type="EMBL" id="SPT55580.1"/>
    </source>
</evidence>
<accession>A0A2X0UIT8</accession>